<dbReference type="InterPro" id="IPR029044">
    <property type="entry name" value="Nucleotide-diphossugar_trans"/>
</dbReference>
<dbReference type="eggNOG" id="COG0463">
    <property type="taxonomic scope" value="Bacteria"/>
</dbReference>
<comment type="caution">
    <text evidence="4">The sequence shown here is derived from an EMBL/GenBank/DDBJ whole genome shotgun (WGS) entry which is preliminary data.</text>
</comment>
<organism evidence="4 5">
    <name type="scientific">Streptococcus infantis SK1076</name>
    <dbReference type="NCBI Taxonomy" id="1005705"/>
    <lineage>
        <taxon>Bacteria</taxon>
        <taxon>Bacillati</taxon>
        <taxon>Bacillota</taxon>
        <taxon>Bacilli</taxon>
        <taxon>Lactobacillales</taxon>
        <taxon>Streptococcaceae</taxon>
        <taxon>Streptococcus</taxon>
    </lineage>
</organism>
<evidence type="ECO:0000313" key="5">
    <source>
        <dbReference type="Proteomes" id="UP000010138"/>
    </source>
</evidence>
<dbReference type="AlphaFoldDB" id="F5VZJ3"/>
<sequence>METALISVIVPVYNVAQYLEKSIASIQQQTYKNLEIILVDDGATDESGRLCEQIAEQDERVLVYHKENEGLSQARNDGLKQAHGDYVIFIDSDDYIHLEMIASLYQQLIKEDADVSSCGVMNVYANSESPQTENQDDYFVCDTETFLREYLIGEKIPGTICNKLIKKEIATQLSFPKGLIYEDAYYHFDLIKVAKQYVVNTKPYYYYFHRGDSITTKPYAKKDLAYIDIYQKFYNEVVKDYPSLTEVAFFRLAYAHFFILDKMLLDDNFKEFKDYPRIYRYLKKHAFAIFKNTIFRKGRRISALALFVNVRLYRILLFKNIEQSKKLIRKGG</sequence>
<evidence type="ECO:0000256" key="1">
    <source>
        <dbReference type="ARBA" id="ARBA00022676"/>
    </source>
</evidence>
<protein>
    <submittedName>
        <fullName evidence="4">Glycosyltransferase, group 2 family protein</fullName>
        <ecNumber evidence="4">2.4.-.-</ecNumber>
    </submittedName>
</protein>
<feature type="domain" description="Glycosyltransferase 2-like" evidence="3">
    <location>
        <begin position="7"/>
        <end position="133"/>
    </location>
</feature>
<dbReference type="SUPFAM" id="SSF53448">
    <property type="entry name" value="Nucleotide-diphospho-sugar transferases"/>
    <property type="match status" value="1"/>
</dbReference>
<reference evidence="4 5" key="1">
    <citation type="submission" date="2011-04" db="EMBL/GenBank/DDBJ databases">
        <authorList>
            <person name="Durkin A.S."/>
            <person name="Radune D."/>
            <person name="Hostetler J."/>
            <person name="Torralba M."/>
            <person name="Gillis M."/>
            <person name="Methe B."/>
            <person name="Sutton G."/>
            <person name="Nelson K.E."/>
        </authorList>
    </citation>
    <scope>NUCLEOTIDE SEQUENCE [LARGE SCALE GENOMIC DNA]</scope>
    <source>
        <strain evidence="4 5">SK1076</strain>
    </source>
</reference>
<dbReference type="OrthoDB" id="396512at2"/>
<keyword evidence="1 4" id="KW-0328">Glycosyltransferase</keyword>
<dbReference type="InterPro" id="IPR001173">
    <property type="entry name" value="Glyco_trans_2-like"/>
</dbReference>
<dbReference type="CDD" id="cd00761">
    <property type="entry name" value="Glyco_tranf_GTA_type"/>
    <property type="match status" value="1"/>
</dbReference>
<name>F5VZJ3_9STRE</name>
<dbReference type="Proteomes" id="UP000010138">
    <property type="component" value="Unassembled WGS sequence"/>
</dbReference>
<evidence type="ECO:0000313" key="4">
    <source>
        <dbReference type="EMBL" id="EGL87121.1"/>
    </source>
</evidence>
<dbReference type="Pfam" id="PF00535">
    <property type="entry name" value="Glycos_transf_2"/>
    <property type="match status" value="1"/>
</dbReference>
<keyword evidence="2 4" id="KW-0808">Transferase</keyword>
<dbReference type="RefSeq" id="WP_006150146.1">
    <property type="nucleotide sequence ID" value="NZ_AFNN01000010.1"/>
</dbReference>
<evidence type="ECO:0000259" key="3">
    <source>
        <dbReference type="Pfam" id="PF00535"/>
    </source>
</evidence>
<accession>F5VZJ3</accession>
<dbReference type="PANTHER" id="PTHR22916:SF51">
    <property type="entry name" value="GLYCOSYLTRANSFERASE EPSH-RELATED"/>
    <property type="match status" value="1"/>
</dbReference>
<evidence type="ECO:0000256" key="2">
    <source>
        <dbReference type="ARBA" id="ARBA00022679"/>
    </source>
</evidence>
<gene>
    <name evidence="4" type="ORF">HMPREF9967_1542</name>
</gene>
<dbReference type="EC" id="2.4.-.-" evidence="4"/>
<dbReference type="EMBL" id="AFNN01000010">
    <property type="protein sequence ID" value="EGL87121.1"/>
    <property type="molecule type" value="Genomic_DNA"/>
</dbReference>
<proteinExistence type="predicted"/>
<dbReference type="PANTHER" id="PTHR22916">
    <property type="entry name" value="GLYCOSYLTRANSFERASE"/>
    <property type="match status" value="1"/>
</dbReference>
<dbReference type="Gene3D" id="3.90.550.10">
    <property type="entry name" value="Spore Coat Polysaccharide Biosynthesis Protein SpsA, Chain A"/>
    <property type="match status" value="1"/>
</dbReference>
<dbReference type="GO" id="GO:0016757">
    <property type="term" value="F:glycosyltransferase activity"/>
    <property type="evidence" value="ECO:0007669"/>
    <property type="project" value="UniProtKB-KW"/>
</dbReference>